<keyword evidence="3" id="KW-1185">Reference proteome</keyword>
<evidence type="ECO:0000313" key="3">
    <source>
        <dbReference type="Proteomes" id="UP001249851"/>
    </source>
</evidence>
<reference evidence="2" key="2">
    <citation type="journal article" date="2023" name="Science">
        <title>Genomic signatures of disease resistance in endangered staghorn corals.</title>
        <authorList>
            <person name="Vollmer S.V."/>
            <person name="Selwyn J.D."/>
            <person name="Despard B.A."/>
            <person name="Roesel C.L."/>
        </authorList>
    </citation>
    <scope>NUCLEOTIDE SEQUENCE</scope>
    <source>
        <strain evidence="2">K2</strain>
    </source>
</reference>
<comment type="caution">
    <text evidence="2">The sequence shown here is derived from an EMBL/GenBank/DDBJ whole genome shotgun (WGS) entry which is preliminary data.</text>
</comment>
<reference evidence="2" key="1">
    <citation type="journal article" date="2023" name="G3 (Bethesda)">
        <title>Whole genome assembly and annotation of the endangered Caribbean coral Acropora cervicornis.</title>
        <authorList>
            <person name="Selwyn J.D."/>
            <person name="Vollmer S.V."/>
        </authorList>
    </citation>
    <scope>NUCLEOTIDE SEQUENCE</scope>
    <source>
        <strain evidence="2">K2</strain>
    </source>
</reference>
<organism evidence="2 3">
    <name type="scientific">Acropora cervicornis</name>
    <name type="common">Staghorn coral</name>
    <dbReference type="NCBI Taxonomy" id="6130"/>
    <lineage>
        <taxon>Eukaryota</taxon>
        <taxon>Metazoa</taxon>
        <taxon>Cnidaria</taxon>
        <taxon>Anthozoa</taxon>
        <taxon>Hexacorallia</taxon>
        <taxon>Scleractinia</taxon>
        <taxon>Astrocoeniina</taxon>
        <taxon>Acroporidae</taxon>
        <taxon>Acropora</taxon>
    </lineage>
</organism>
<sequence>MCNYCSNKKRSHSFTNKRHCPAWGAVCNLCKIKNHLNDSKESMLLQKERKPKPANQSHSRSAKEPFVLKVDEDGEEPDFYDAVDKICALKQQCDHKKGLKEEPAMGQKWRKGLFVQNHPYRSYDVEVDDKLSGRNRGRLKPAGTLMKPEKTQSAQKLMSKSVLSKPKSLVQIIFLVLQDFKPRTQGLLSLLRRFN</sequence>
<dbReference type="AlphaFoldDB" id="A0AAD9Q6G4"/>
<gene>
    <name evidence="2" type="ORF">P5673_022847</name>
</gene>
<dbReference type="EMBL" id="JARQWQ010000062">
    <property type="protein sequence ID" value="KAK2555508.1"/>
    <property type="molecule type" value="Genomic_DNA"/>
</dbReference>
<evidence type="ECO:0000313" key="2">
    <source>
        <dbReference type="EMBL" id="KAK2555508.1"/>
    </source>
</evidence>
<dbReference type="Proteomes" id="UP001249851">
    <property type="component" value="Unassembled WGS sequence"/>
</dbReference>
<evidence type="ECO:0000256" key="1">
    <source>
        <dbReference type="SAM" id="MobiDB-lite"/>
    </source>
</evidence>
<accession>A0AAD9Q6G4</accession>
<proteinExistence type="predicted"/>
<name>A0AAD9Q6G4_ACRCE</name>
<feature type="region of interest" description="Disordered" evidence="1">
    <location>
        <begin position="44"/>
        <end position="67"/>
    </location>
</feature>
<protein>
    <submittedName>
        <fullName evidence="2">Uncharacterized protein</fullName>
    </submittedName>
</protein>